<evidence type="ECO:0000256" key="8">
    <source>
        <dbReference type="ARBA" id="ARBA00023136"/>
    </source>
</evidence>
<evidence type="ECO:0000313" key="11">
    <source>
        <dbReference type="EMBL" id="NHO66625.1"/>
    </source>
</evidence>
<keyword evidence="2" id="KW-0813">Transport</keyword>
<accession>A0A9E5JXA4</accession>
<dbReference type="EMBL" id="JAAONZ010000011">
    <property type="protein sequence ID" value="NHO66625.1"/>
    <property type="molecule type" value="Genomic_DNA"/>
</dbReference>
<feature type="transmembrane region" description="Helical" evidence="10">
    <location>
        <begin position="356"/>
        <end position="377"/>
    </location>
</feature>
<dbReference type="PANTHER" id="PTHR43298">
    <property type="entry name" value="MULTIDRUG RESISTANCE PROTEIN NORM-RELATED"/>
    <property type="match status" value="1"/>
</dbReference>
<feature type="transmembrane region" description="Helical" evidence="10">
    <location>
        <begin position="44"/>
        <end position="73"/>
    </location>
</feature>
<feature type="transmembrane region" description="Helical" evidence="10">
    <location>
        <begin position="12"/>
        <end position="32"/>
    </location>
</feature>
<organism evidence="11 12">
    <name type="scientific">Pseudomaricurvus hydrocarbonicus</name>
    <dbReference type="NCBI Taxonomy" id="1470433"/>
    <lineage>
        <taxon>Bacteria</taxon>
        <taxon>Pseudomonadati</taxon>
        <taxon>Pseudomonadota</taxon>
        <taxon>Gammaproteobacteria</taxon>
        <taxon>Cellvibrionales</taxon>
        <taxon>Cellvibrionaceae</taxon>
        <taxon>Pseudomaricurvus</taxon>
    </lineage>
</organism>
<evidence type="ECO:0000256" key="6">
    <source>
        <dbReference type="ARBA" id="ARBA00022989"/>
    </source>
</evidence>
<evidence type="ECO:0000313" key="12">
    <source>
        <dbReference type="Proteomes" id="UP000787472"/>
    </source>
</evidence>
<feature type="transmembrane region" description="Helical" evidence="10">
    <location>
        <begin position="164"/>
        <end position="186"/>
    </location>
</feature>
<reference evidence="11" key="1">
    <citation type="submission" date="2020-03" db="EMBL/GenBank/DDBJ databases">
        <authorList>
            <person name="Guo F."/>
        </authorList>
    </citation>
    <scope>NUCLEOTIDE SEQUENCE</scope>
    <source>
        <strain evidence="11">JCM 30134</strain>
    </source>
</reference>
<proteinExistence type="predicted"/>
<dbReference type="GO" id="GO:0006811">
    <property type="term" value="P:monoatomic ion transport"/>
    <property type="evidence" value="ECO:0007669"/>
    <property type="project" value="UniProtKB-KW"/>
</dbReference>
<feature type="transmembrane region" description="Helical" evidence="10">
    <location>
        <begin position="131"/>
        <end position="152"/>
    </location>
</feature>
<dbReference type="InterPro" id="IPR048279">
    <property type="entry name" value="MdtK-like"/>
</dbReference>
<feature type="transmembrane region" description="Helical" evidence="10">
    <location>
        <begin position="252"/>
        <end position="273"/>
    </location>
</feature>
<dbReference type="PANTHER" id="PTHR43298:SF2">
    <property type="entry name" value="FMN_FAD EXPORTER YEEO-RELATED"/>
    <property type="match status" value="1"/>
</dbReference>
<sequence>MLSNRMQLLRPLLALAIPIFIGGAVQTSYHLINAFWVGRLGAEAVAIVTLSFPVNILMISVGSGLSLAGTILISQYFGARESAKVGHTASQTLTGLTIFSLALSAIGYFLAPAIAHLLGVAETVMADTVTYMRISFAGTLFVFLNLGYQSILRGIGDSKAPLKIILLSVVVNAALDPLLIFGWGPIEAQGVIGAAYATLITQIISAGAGIHLMLQPRFGLTVTLDRLKPDWSVITKLLRLGLPASVEQTTQALSMSIMTLLVGQFGLVALAAYGMVSRLLIFLIIPVLSVSMAVSIMAGQSIGSGNAKHAVRIGTSASMFNFALMLLVAMLFFVFARPIMHIFIPYDETLLTAASIALKMFALSFPFSGLQMALTGAFRGASDTFNTMLMTLMGVWAVQLPLAFVLSHYTGMGELGLWLSAPLAGFINATVALVYFKSKYWLRKTAVTDSQPSAVQTSAAAGSE</sequence>
<keyword evidence="8 10" id="KW-0472">Membrane</keyword>
<dbReference type="AlphaFoldDB" id="A0A9E5JXA4"/>
<dbReference type="InterPro" id="IPR050222">
    <property type="entry name" value="MATE_MdtK"/>
</dbReference>
<evidence type="ECO:0000256" key="9">
    <source>
        <dbReference type="ARBA" id="ARBA00031636"/>
    </source>
</evidence>
<gene>
    <name evidence="11" type="ORF">G8770_13835</name>
</gene>
<dbReference type="PIRSF" id="PIRSF006603">
    <property type="entry name" value="DinF"/>
    <property type="match status" value="1"/>
</dbReference>
<keyword evidence="3" id="KW-0050">Antiport</keyword>
<feature type="transmembrane region" description="Helical" evidence="10">
    <location>
        <begin position="192"/>
        <end position="214"/>
    </location>
</feature>
<feature type="transmembrane region" description="Helical" evidence="10">
    <location>
        <begin position="389"/>
        <end position="409"/>
    </location>
</feature>
<evidence type="ECO:0000256" key="4">
    <source>
        <dbReference type="ARBA" id="ARBA00022475"/>
    </source>
</evidence>
<keyword evidence="7" id="KW-0406">Ion transport</keyword>
<feature type="transmembrane region" description="Helical" evidence="10">
    <location>
        <begin position="415"/>
        <end position="436"/>
    </location>
</feature>
<keyword evidence="4" id="KW-1003">Cell membrane</keyword>
<evidence type="ECO:0000256" key="5">
    <source>
        <dbReference type="ARBA" id="ARBA00022692"/>
    </source>
</evidence>
<comment type="subcellular location">
    <subcellularLocation>
        <location evidence="1">Cell inner membrane</location>
        <topology evidence="1">Multi-pass membrane protein</topology>
    </subcellularLocation>
</comment>
<dbReference type="Proteomes" id="UP000787472">
    <property type="component" value="Unassembled WGS sequence"/>
</dbReference>
<dbReference type="GO" id="GO:0005886">
    <property type="term" value="C:plasma membrane"/>
    <property type="evidence" value="ECO:0007669"/>
    <property type="project" value="UniProtKB-SubCell"/>
</dbReference>
<dbReference type="RefSeq" id="WP_167187835.1">
    <property type="nucleotide sequence ID" value="NZ_JAAONZ010000011.1"/>
</dbReference>
<evidence type="ECO:0000256" key="1">
    <source>
        <dbReference type="ARBA" id="ARBA00004429"/>
    </source>
</evidence>
<evidence type="ECO:0000256" key="3">
    <source>
        <dbReference type="ARBA" id="ARBA00022449"/>
    </source>
</evidence>
<dbReference type="Pfam" id="PF01554">
    <property type="entry name" value="MatE"/>
    <property type="match status" value="2"/>
</dbReference>
<comment type="caution">
    <text evidence="11">The sequence shown here is derived from an EMBL/GenBank/DDBJ whole genome shotgun (WGS) entry which is preliminary data.</text>
</comment>
<dbReference type="InterPro" id="IPR002528">
    <property type="entry name" value="MATE_fam"/>
</dbReference>
<dbReference type="GO" id="GO:0042910">
    <property type="term" value="F:xenobiotic transmembrane transporter activity"/>
    <property type="evidence" value="ECO:0007669"/>
    <property type="project" value="InterPro"/>
</dbReference>
<keyword evidence="6 10" id="KW-1133">Transmembrane helix</keyword>
<dbReference type="NCBIfam" id="TIGR00797">
    <property type="entry name" value="matE"/>
    <property type="match status" value="1"/>
</dbReference>
<evidence type="ECO:0000256" key="7">
    <source>
        <dbReference type="ARBA" id="ARBA00023065"/>
    </source>
</evidence>
<feature type="transmembrane region" description="Helical" evidence="10">
    <location>
        <begin position="93"/>
        <end position="111"/>
    </location>
</feature>
<evidence type="ECO:0000256" key="2">
    <source>
        <dbReference type="ARBA" id="ARBA00022448"/>
    </source>
</evidence>
<keyword evidence="12" id="KW-1185">Reference proteome</keyword>
<feature type="transmembrane region" description="Helical" evidence="10">
    <location>
        <begin position="279"/>
        <end position="299"/>
    </location>
</feature>
<dbReference type="GO" id="GO:0015297">
    <property type="term" value="F:antiporter activity"/>
    <property type="evidence" value="ECO:0007669"/>
    <property type="project" value="UniProtKB-KW"/>
</dbReference>
<name>A0A9E5JXA4_9GAMM</name>
<feature type="transmembrane region" description="Helical" evidence="10">
    <location>
        <begin position="320"/>
        <end position="344"/>
    </location>
</feature>
<protein>
    <recommendedName>
        <fullName evidence="9">Multidrug-efflux transporter</fullName>
    </recommendedName>
</protein>
<evidence type="ECO:0000256" key="10">
    <source>
        <dbReference type="SAM" id="Phobius"/>
    </source>
</evidence>
<keyword evidence="5 10" id="KW-0812">Transmembrane</keyword>